<proteinExistence type="predicted"/>
<dbReference type="EMBL" id="MRZV01000399">
    <property type="protein sequence ID" value="PIK50916.1"/>
    <property type="molecule type" value="Genomic_DNA"/>
</dbReference>
<name>A0A2G8KSD8_STIJA</name>
<dbReference type="Proteomes" id="UP000230750">
    <property type="component" value="Unassembled WGS sequence"/>
</dbReference>
<accession>A0A2G8KSD8</accession>
<evidence type="ECO:0000313" key="2">
    <source>
        <dbReference type="Proteomes" id="UP000230750"/>
    </source>
</evidence>
<evidence type="ECO:0000313" key="1">
    <source>
        <dbReference type="EMBL" id="PIK50916.1"/>
    </source>
</evidence>
<dbReference type="OrthoDB" id="5979408at2759"/>
<sequence length="270" mass="30280">MLGECRGASNPDLVQKRLLDRFQQSSETLEGVLKRAIRRPNSISRLPCYTRQYPEELRLLAELGLNGAGGYEVPYLGYIEVYLSPAAGDAGTLKKVRTLALVLPESESNSCIPLLIGTNTTLLYTLLEDCRRKAGKRKYENRLKGHQNFSQNFVRGITGSALKKDNVTKHNKSEMHKAAVSYEVGGPSLHNFFTKTPIGNAFAAGQDEEKERVKKLVDIAYVLAKEEIAFTSFQAFVGEETWCGCGHNIWHSFLKGRECHWRHFQEQGGL</sequence>
<gene>
    <name evidence="1" type="ORF">BSL78_12216</name>
</gene>
<reference evidence="1 2" key="1">
    <citation type="journal article" date="2017" name="PLoS Biol.">
        <title>The sea cucumber genome provides insights into morphological evolution and visceral regeneration.</title>
        <authorList>
            <person name="Zhang X."/>
            <person name="Sun L."/>
            <person name="Yuan J."/>
            <person name="Sun Y."/>
            <person name="Gao Y."/>
            <person name="Zhang L."/>
            <person name="Li S."/>
            <person name="Dai H."/>
            <person name="Hamel J.F."/>
            <person name="Liu C."/>
            <person name="Yu Y."/>
            <person name="Liu S."/>
            <person name="Lin W."/>
            <person name="Guo K."/>
            <person name="Jin S."/>
            <person name="Xu P."/>
            <person name="Storey K.B."/>
            <person name="Huan P."/>
            <person name="Zhang T."/>
            <person name="Zhou Y."/>
            <person name="Zhang J."/>
            <person name="Lin C."/>
            <person name="Li X."/>
            <person name="Xing L."/>
            <person name="Huo D."/>
            <person name="Sun M."/>
            <person name="Wang L."/>
            <person name="Mercier A."/>
            <person name="Li F."/>
            <person name="Yang H."/>
            <person name="Xiang J."/>
        </authorList>
    </citation>
    <scope>NUCLEOTIDE SEQUENCE [LARGE SCALE GENOMIC DNA]</scope>
    <source>
        <strain evidence="1">Shaxun</strain>
        <tissue evidence="1">Muscle</tissue>
    </source>
</reference>
<comment type="caution">
    <text evidence="1">The sequence shown here is derived from an EMBL/GenBank/DDBJ whole genome shotgun (WGS) entry which is preliminary data.</text>
</comment>
<organism evidence="1 2">
    <name type="scientific">Stichopus japonicus</name>
    <name type="common">Sea cucumber</name>
    <dbReference type="NCBI Taxonomy" id="307972"/>
    <lineage>
        <taxon>Eukaryota</taxon>
        <taxon>Metazoa</taxon>
        <taxon>Echinodermata</taxon>
        <taxon>Eleutherozoa</taxon>
        <taxon>Echinozoa</taxon>
        <taxon>Holothuroidea</taxon>
        <taxon>Aspidochirotacea</taxon>
        <taxon>Aspidochirotida</taxon>
        <taxon>Stichopodidae</taxon>
        <taxon>Apostichopus</taxon>
    </lineage>
</organism>
<protein>
    <submittedName>
        <fullName evidence="1">Putative zinc finger protein</fullName>
    </submittedName>
</protein>
<dbReference type="AlphaFoldDB" id="A0A2G8KSD8"/>
<keyword evidence="2" id="KW-1185">Reference proteome</keyword>